<proteinExistence type="predicted"/>
<feature type="non-terminal residue" evidence="1">
    <location>
        <position position="84"/>
    </location>
</feature>
<dbReference type="EMBL" id="CAAALY010110396">
    <property type="protein sequence ID" value="VEL30207.1"/>
    <property type="molecule type" value="Genomic_DNA"/>
</dbReference>
<dbReference type="Proteomes" id="UP000784294">
    <property type="component" value="Unassembled WGS sequence"/>
</dbReference>
<gene>
    <name evidence="1" type="ORF">PXEA_LOCUS23647</name>
</gene>
<dbReference type="AlphaFoldDB" id="A0A448X7S9"/>
<accession>A0A448X7S9</accession>
<keyword evidence="2" id="KW-1185">Reference proteome</keyword>
<evidence type="ECO:0000313" key="2">
    <source>
        <dbReference type="Proteomes" id="UP000784294"/>
    </source>
</evidence>
<comment type="caution">
    <text evidence="1">The sequence shown here is derived from an EMBL/GenBank/DDBJ whole genome shotgun (WGS) entry which is preliminary data.</text>
</comment>
<protein>
    <submittedName>
        <fullName evidence="1">Uncharacterized protein</fullName>
    </submittedName>
</protein>
<sequence>MSWRQFGDSKVLAPCESSCRRRLLTGSGRYRRFSHAAAWLSEPLHDCPRKMWLLTTLGCSVAGRQHADLRRPVSWVHSGFDSLF</sequence>
<evidence type="ECO:0000313" key="1">
    <source>
        <dbReference type="EMBL" id="VEL30207.1"/>
    </source>
</evidence>
<reference evidence="1" key="1">
    <citation type="submission" date="2018-11" db="EMBL/GenBank/DDBJ databases">
        <authorList>
            <consortium name="Pathogen Informatics"/>
        </authorList>
    </citation>
    <scope>NUCLEOTIDE SEQUENCE</scope>
</reference>
<name>A0A448X7S9_9PLAT</name>
<organism evidence="1 2">
    <name type="scientific">Protopolystoma xenopodis</name>
    <dbReference type="NCBI Taxonomy" id="117903"/>
    <lineage>
        <taxon>Eukaryota</taxon>
        <taxon>Metazoa</taxon>
        <taxon>Spiralia</taxon>
        <taxon>Lophotrochozoa</taxon>
        <taxon>Platyhelminthes</taxon>
        <taxon>Monogenea</taxon>
        <taxon>Polyopisthocotylea</taxon>
        <taxon>Polystomatidea</taxon>
        <taxon>Polystomatidae</taxon>
        <taxon>Protopolystoma</taxon>
    </lineage>
</organism>